<keyword evidence="4" id="KW-0206">Cytoskeleton</keyword>
<dbReference type="AlphaFoldDB" id="H2Z5E7"/>
<dbReference type="Pfam" id="PF12796">
    <property type="entry name" value="Ank_2"/>
    <property type="match status" value="2"/>
</dbReference>
<dbReference type="Ensembl" id="ENSCSAVT00000012958.1">
    <property type="protein sequence ID" value="ENSCSAVP00000012809.1"/>
    <property type="gene ID" value="ENSCSAVG00000007525.1"/>
</dbReference>
<comment type="similarity">
    <text evidence="5">Belongs to the NRARP family.</text>
</comment>
<dbReference type="InParanoid" id="H2Z5E7"/>
<feature type="repeat" description="ANK" evidence="6">
    <location>
        <begin position="72"/>
        <end position="104"/>
    </location>
</feature>
<dbReference type="SMART" id="SM00248">
    <property type="entry name" value="ANK"/>
    <property type="match status" value="4"/>
</dbReference>
<dbReference type="PANTHER" id="PTHR24179">
    <property type="entry name" value="PROTEIN PHOSPHATASE 1 REGULATORY SUBUNIT 12"/>
    <property type="match status" value="1"/>
</dbReference>
<dbReference type="SUPFAM" id="SSF48403">
    <property type="entry name" value="Ankyrin repeat"/>
    <property type="match status" value="1"/>
</dbReference>
<reference evidence="8" key="2">
    <citation type="submission" date="2025-08" db="UniProtKB">
        <authorList>
            <consortium name="Ensembl"/>
        </authorList>
    </citation>
    <scope>IDENTIFICATION</scope>
</reference>
<dbReference type="OMA" id="TEEEHIM"/>
<dbReference type="PROSITE" id="PS50297">
    <property type="entry name" value="ANK_REP_REGION"/>
    <property type="match status" value="4"/>
</dbReference>
<dbReference type="PANTHER" id="PTHR24179:SF21">
    <property type="entry name" value="MYOSIN BINDING SUBUNIT, ISOFORM O"/>
    <property type="match status" value="1"/>
</dbReference>
<dbReference type="HOGENOM" id="CLU_000134_54_3_1"/>
<dbReference type="InterPro" id="IPR002110">
    <property type="entry name" value="Ankyrin_rpt"/>
</dbReference>
<organism evidence="8 9">
    <name type="scientific">Ciona savignyi</name>
    <name type="common">Pacific transparent sea squirt</name>
    <dbReference type="NCBI Taxonomy" id="51511"/>
    <lineage>
        <taxon>Eukaryota</taxon>
        <taxon>Metazoa</taxon>
        <taxon>Chordata</taxon>
        <taxon>Tunicata</taxon>
        <taxon>Ascidiacea</taxon>
        <taxon>Phlebobranchia</taxon>
        <taxon>Cionidae</taxon>
        <taxon>Ciona</taxon>
    </lineage>
</organism>
<dbReference type="GO" id="GO:0005737">
    <property type="term" value="C:cytoplasm"/>
    <property type="evidence" value="ECO:0007669"/>
    <property type="project" value="TreeGrafter"/>
</dbReference>
<keyword evidence="3" id="KW-0677">Repeat</keyword>
<evidence type="ECO:0000313" key="9">
    <source>
        <dbReference type="Proteomes" id="UP000007875"/>
    </source>
</evidence>
<dbReference type="GO" id="GO:0005856">
    <property type="term" value="C:cytoskeleton"/>
    <property type="evidence" value="ECO:0007669"/>
    <property type="project" value="UniProtKB-SubCell"/>
</dbReference>
<dbReference type="Proteomes" id="UP000007875">
    <property type="component" value="Unassembled WGS sequence"/>
</dbReference>
<keyword evidence="9" id="KW-1185">Reference proteome</keyword>
<reference evidence="8" key="3">
    <citation type="submission" date="2025-09" db="UniProtKB">
        <authorList>
            <consortium name="Ensembl"/>
        </authorList>
    </citation>
    <scope>IDENTIFICATION</scope>
</reference>
<dbReference type="GeneTree" id="ENSGT00940000167501"/>
<feature type="repeat" description="ANK" evidence="6">
    <location>
        <begin position="202"/>
        <end position="234"/>
    </location>
</feature>
<dbReference type="GO" id="GO:0019208">
    <property type="term" value="F:phosphatase regulator activity"/>
    <property type="evidence" value="ECO:0007669"/>
    <property type="project" value="TreeGrafter"/>
</dbReference>
<evidence type="ECO:0000256" key="5">
    <source>
        <dbReference type="ARBA" id="ARBA00038386"/>
    </source>
</evidence>
<sequence>ERPLTAKEKRQEQLRRWESSATDEESAVLSNLKPKVKFHDGAVFLAACSSGDLDEVQVLLDKGADINFANVDGLTALHQACIDGNLDVVEFLVEHGTDIDQQDNEGWTPLHAAASCGFMDIARYLVDNHANVAAVNSEGEVPLDIAEDDEMLEFLQQEIDNQGLDVESARNEEQETMIADAKQYLNSMHNGDMPSIYRHPKSGATALHVAAAKGYIDVIRLLLQSGMDVNLRDNDGWTPLHAASHWSQQEAAKLLAD</sequence>
<feature type="repeat" description="ANK" evidence="6">
    <location>
        <begin position="39"/>
        <end position="71"/>
    </location>
</feature>
<name>H2Z5E7_CIOSA</name>
<keyword evidence="2" id="KW-0217">Developmental protein</keyword>
<evidence type="ECO:0000256" key="7">
    <source>
        <dbReference type="SAM" id="MobiDB-lite"/>
    </source>
</evidence>
<keyword evidence="4" id="KW-0963">Cytoplasm</keyword>
<proteinExistence type="inferred from homology"/>
<dbReference type="STRING" id="51511.ENSCSAVP00000012809"/>
<dbReference type="FunCoup" id="H2Z5E7">
    <property type="interactions" value="23"/>
</dbReference>
<evidence type="ECO:0000256" key="2">
    <source>
        <dbReference type="ARBA" id="ARBA00022473"/>
    </source>
</evidence>
<feature type="repeat" description="ANK" evidence="6">
    <location>
        <begin position="105"/>
        <end position="137"/>
    </location>
</feature>
<feature type="region of interest" description="Disordered" evidence="7">
    <location>
        <begin position="1"/>
        <end position="20"/>
    </location>
</feature>
<dbReference type="GO" id="GO:0004857">
    <property type="term" value="F:enzyme inhibitor activity"/>
    <property type="evidence" value="ECO:0007669"/>
    <property type="project" value="TreeGrafter"/>
</dbReference>
<evidence type="ECO:0000256" key="6">
    <source>
        <dbReference type="PROSITE-ProRule" id="PRU00023"/>
    </source>
</evidence>
<dbReference type="PROSITE" id="PS50088">
    <property type="entry name" value="ANK_REPEAT"/>
    <property type="match status" value="5"/>
</dbReference>
<keyword evidence="6" id="KW-0040">ANK repeat</keyword>
<feature type="compositionally biased region" description="Basic and acidic residues" evidence="7">
    <location>
        <begin position="1"/>
        <end position="18"/>
    </location>
</feature>
<dbReference type="PRINTS" id="PR01415">
    <property type="entry name" value="ANKYRIN"/>
</dbReference>
<evidence type="ECO:0000313" key="8">
    <source>
        <dbReference type="Ensembl" id="ENSCSAVP00000012809.1"/>
    </source>
</evidence>
<evidence type="ECO:0000256" key="4">
    <source>
        <dbReference type="ARBA" id="ARBA00023212"/>
    </source>
</evidence>
<protein>
    <submittedName>
        <fullName evidence="8">Uncharacterized protein</fullName>
    </submittedName>
</protein>
<dbReference type="InterPro" id="IPR036770">
    <property type="entry name" value="Ankyrin_rpt-contain_sf"/>
</dbReference>
<dbReference type="FunFam" id="1.25.40.20:FF:000007">
    <property type="entry name" value="Phosphatase 1 regulatory subunit 12A"/>
    <property type="match status" value="1"/>
</dbReference>
<dbReference type="Gene3D" id="1.25.40.20">
    <property type="entry name" value="Ankyrin repeat-containing domain"/>
    <property type="match status" value="2"/>
</dbReference>
<accession>H2Z5E7</accession>
<dbReference type="InterPro" id="IPR051226">
    <property type="entry name" value="PP1_Regulatory_Subunit"/>
</dbReference>
<feature type="repeat" description="ANK" evidence="6">
    <location>
        <begin position="235"/>
        <end position="257"/>
    </location>
</feature>
<evidence type="ECO:0000256" key="3">
    <source>
        <dbReference type="ARBA" id="ARBA00022737"/>
    </source>
</evidence>
<dbReference type="eggNOG" id="KOG0505">
    <property type="taxonomic scope" value="Eukaryota"/>
</dbReference>
<evidence type="ECO:0000256" key="1">
    <source>
        <dbReference type="ARBA" id="ARBA00004245"/>
    </source>
</evidence>
<comment type="subcellular location">
    <subcellularLocation>
        <location evidence="1">Cytoplasm</location>
        <location evidence="1">Cytoskeleton</location>
    </subcellularLocation>
</comment>
<reference evidence="9" key="1">
    <citation type="submission" date="2003-08" db="EMBL/GenBank/DDBJ databases">
        <authorList>
            <person name="Birren B."/>
            <person name="Nusbaum C."/>
            <person name="Abebe A."/>
            <person name="Abouelleil A."/>
            <person name="Adekoya E."/>
            <person name="Ait-zahra M."/>
            <person name="Allen N."/>
            <person name="Allen T."/>
            <person name="An P."/>
            <person name="Anderson M."/>
            <person name="Anderson S."/>
            <person name="Arachchi H."/>
            <person name="Armbruster J."/>
            <person name="Bachantsang P."/>
            <person name="Baldwin J."/>
            <person name="Barry A."/>
            <person name="Bayul T."/>
            <person name="Blitshsteyn B."/>
            <person name="Bloom T."/>
            <person name="Blye J."/>
            <person name="Boguslavskiy L."/>
            <person name="Borowsky M."/>
            <person name="Boukhgalter B."/>
            <person name="Brunache A."/>
            <person name="Butler J."/>
            <person name="Calixte N."/>
            <person name="Calvo S."/>
            <person name="Camarata J."/>
            <person name="Campo K."/>
            <person name="Chang J."/>
            <person name="Cheshatsang Y."/>
            <person name="Citroen M."/>
            <person name="Collymore A."/>
            <person name="Considine T."/>
            <person name="Cook A."/>
            <person name="Cooke P."/>
            <person name="Corum B."/>
            <person name="Cuomo C."/>
            <person name="David R."/>
            <person name="Dawoe T."/>
            <person name="Degray S."/>
            <person name="Dodge S."/>
            <person name="Dooley K."/>
            <person name="Dorje P."/>
            <person name="Dorjee K."/>
            <person name="Dorris L."/>
            <person name="Duffey N."/>
            <person name="Dupes A."/>
            <person name="Elkins T."/>
            <person name="Engels R."/>
            <person name="Erickson J."/>
            <person name="Farina A."/>
            <person name="Faro S."/>
            <person name="Ferreira P."/>
            <person name="Fischer H."/>
            <person name="Fitzgerald M."/>
            <person name="Foley K."/>
            <person name="Gage D."/>
            <person name="Galagan J."/>
            <person name="Gearin G."/>
            <person name="Gnerre S."/>
            <person name="Gnirke A."/>
            <person name="Goyette A."/>
            <person name="Graham J."/>
            <person name="Grandbois E."/>
            <person name="Gyaltsen K."/>
            <person name="Hafez N."/>
            <person name="Hagopian D."/>
            <person name="Hagos B."/>
            <person name="Hall J."/>
            <person name="Hatcher B."/>
            <person name="Heller A."/>
            <person name="Higgins H."/>
            <person name="Honan T."/>
            <person name="Horn A."/>
            <person name="Houde N."/>
            <person name="Hughes L."/>
            <person name="Hulme W."/>
            <person name="Husby E."/>
            <person name="Iliev I."/>
            <person name="Jaffe D."/>
            <person name="Jones C."/>
            <person name="Kamal M."/>
            <person name="Kamat A."/>
            <person name="Kamvysselis M."/>
            <person name="Karlsson E."/>
            <person name="Kells C."/>
            <person name="Kieu A."/>
            <person name="Kisner P."/>
            <person name="Kodira C."/>
            <person name="Kulbokas E."/>
            <person name="Labutti K."/>
            <person name="Lama D."/>
            <person name="Landers T."/>
            <person name="Leger J."/>
            <person name="Levine S."/>
            <person name="Lewis D."/>
            <person name="Lewis T."/>
            <person name="Lindblad-toh K."/>
            <person name="Liu X."/>
            <person name="Lokyitsang T."/>
            <person name="Lokyitsang Y."/>
            <person name="Lucien O."/>
            <person name="Lui A."/>
            <person name="Ma L.J."/>
            <person name="Mabbitt R."/>
            <person name="Macdonald J."/>
            <person name="Maclean C."/>
            <person name="Major J."/>
            <person name="Manning J."/>
            <person name="Marabella R."/>
            <person name="Maru K."/>
            <person name="Matthews C."/>
            <person name="Mauceli E."/>
            <person name="Mccarthy M."/>
            <person name="Mcdonough S."/>
            <person name="Mcghee T."/>
            <person name="Meldrim J."/>
            <person name="Meneus L."/>
            <person name="Mesirov J."/>
            <person name="Mihalev A."/>
            <person name="Mihova T."/>
            <person name="Mikkelsen T."/>
            <person name="Mlenga V."/>
            <person name="Moru K."/>
            <person name="Mozes J."/>
            <person name="Mulrain L."/>
            <person name="Munson G."/>
            <person name="Naylor J."/>
            <person name="Newes C."/>
            <person name="Nguyen C."/>
            <person name="Nguyen N."/>
            <person name="Nguyen T."/>
            <person name="Nicol R."/>
            <person name="Nielsen C."/>
            <person name="Nizzari M."/>
            <person name="Norbu C."/>
            <person name="Norbu N."/>
            <person name="O'donnell P."/>
            <person name="Okoawo O."/>
            <person name="O'leary S."/>
            <person name="Omotosho B."/>
            <person name="O'neill K."/>
            <person name="Osman S."/>
            <person name="Parker S."/>
            <person name="Perrin D."/>
            <person name="Phunkhang P."/>
            <person name="Piqani B."/>
            <person name="Purcell S."/>
            <person name="Rachupka T."/>
            <person name="Ramasamy U."/>
            <person name="Rameau R."/>
            <person name="Ray V."/>
            <person name="Raymond C."/>
            <person name="Retta R."/>
            <person name="Richardson S."/>
            <person name="Rise C."/>
            <person name="Rodriguez J."/>
            <person name="Rogers J."/>
            <person name="Rogov P."/>
            <person name="Rutman M."/>
            <person name="Schupbach R."/>
            <person name="Seaman C."/>
            <person name="Settipalli S."/>
            <person name="Sharpe T."/>
            <person name="Sheridan J."/>
            <person name="Sherpa N."/>
            <person name="Shi J."/>
            <person name="Smirnov S."/>
            <person name="Smith C."/>
            <person name="Sougnez C."/>
            <person name="Spencer B."/>
            <person name="Stalker J."/>
            <person name="Stange-thomann N."/>
            <person name="Stavropoulos S."/>
            <person name="Stetson K."/>
            <person name="Stone C."/>
            <person name="Stone S."/>
            <person name="Stubbs M."/>
            <person name="Talamas J."/>
            <person name="Tchuinga P."/>
            <person name="Tenzing P."/>
            <person name="Tesfaye S."/>
            <person name="Theodore J."/>
            <person name="Thoulutsang Y."/>
            <person name="Topham K."/>
            <person name="Towey S."/>
            <person name="Tsamla T."/>
            <person name="Tsomo N."/>
            <person name="Vallee D."/>
            <person name="Vassiliev H."/>
            <person name="Venkataraman V."/>
            <person name="Vinson J."/>
            <person name="Vo A."/>
            <person name="Wade C."/>
            <person name="Wang S."/>
            <person name="Wangchuk T."/>
            <person name="Wangdi T."/>
            <person name="Whittaker C."/>
            <person name="Wilkinson J."/>
            <person name="Wu Y."/>
            <person name="Wyman D."/>
            <person name="Yadav S."/>
            <person name="Yang S."/>
            <person name="Yang X."/>
            <person name="Yeager S."/>
            <person name="Yee E."/>
            <person name="Young G."/>
            <person name="Zainoun J."/>
            <person name="Zembeck L."/>
            <person name="Zimmer A."/>
            <person name="Zody M."/>
            <person name="Lander E."/>
        </authorList>
    </citation>
    <scope>NUCLEOTIDE SEQUENCE [LARGE SCALE GENOMIC DNA]</scope>
</reference>